<feature type="compositionally biased region" description="Polar residues" evidence="1">
    <location>
        <begin position="126"/>
        <end position="141"/>
    </location>
</feature>
<feature type="region of interest" description="Disordered" evidence="1">
    <location>
        <begin position="408"/>
        <end position="432"/>
    </location>
</feature>
<feature type="compositionally biased region" description="Basic and acidic residues" evidence="1">
    <location>
        <begin position="409"/>
        <end position="422"/>
    </location>
</feature>
<sequence length="432" mass="49476">MPRPHSTIPAYLPPLHLYRHILRETSYLPPAIRPAITSHIRTRFRNHRKHDRLQEKHRARAANLLRRLRAANSGKKSRMADFMMEAFGRTGARRRSLLSGYIRVESPSNSDALEALIQEVEANKKPPNTTEPNETKLQNKSSPHEPAETTVESRSSSNSSEGLSDALSGESEMKPKATLVRKGPKPLQPAFYEKWDTEKLRKLLHSQRQFQQSTRIPWPKTDVKSLNPDSSVPPKTIWGKPTPPNVYQAKRAHFWKRVSTKAMPPLESNEWDLLGRLTRGAQEQDQWKIPERRPAAKPVLAATPKSSTLNWDWEAYATRPAFNVDRNSPLSAYAFVGQDREKHPYQRVNSQELSPRWFRRAYQRVWQFTPKMDPRTKPDKPRFIWGSLTHPAVPATKAQLALFEGVNSKGEKLKAPKSKPMDATRPLDTPKS</sequence>
<evidence type="ECO:0000313" key="4">
    <source>
        <dbReference type="Proteomes" id="UP000730481"/>
    </source>
</evidence>
<accession>A0A9P5ALZ7</accession>
<keyword evidence="4" id="KW-1185">Reference proteome</keyword>
<evidence type="ECO:0000313" key="3">
    <source>
        <dbReference type="EMBL" id="KAF4341148.1"/>
    </source>
</evidence>
<dbReference type="InterPro" id="IPR046896">
    <property type="entry name" value="Cup1-like_N"/>
</dbReference>
<evidence type="ECO:0000259" key="2">
    <source>
        <dbReference type="Pfam" id="PF20263"/>
    </source>
</evidence>
<dbReference type="Proteomes" id="UP000730481">
    <property type="component" value="Unassembled WGS sequence"/>
</dbReference>
<dbReference type="AlphaFoldDB" id="A0A9P5ALZ7"/>
<dbReference type="OrthoDB" id="5521299at2759"/>
<proteinExistence type="predicted"/>
<feature type="domain" description="LYR motif-containing protein Cup1-like N-terminal" evidence="2">
    <location>
        <begin position="17"/>
        <end position="98"/>
    </location>
</feature>
<comment type="caution">
    <text evidence="3">The sequence shown here is derived from an EMBL/GenBank/DDBJ whole genome shotgun (WGS) entry which is preliminary data.</text>
</comment>
<reference evidence="3" key="2">
    <citation type="submission" date="2020-02" db="EMBL/GenBank/DDBJ databases">
        <title>Identification and distribution of gene clusters putatively required for synthesis of sphingolipid metabolism inhibitors in phylogenetically diverse species of the filamentous fungus Fusarium.</title>
        <authorList>
            <person name="Kim H.-S."/>
            <person name="Busman M."/>
            <person name="Brown D.W."/>
            <person name="Divon H."/>
            <person name="Uhlig S."/>
            <person name="Proctor R.H."/>
        </authorList>
    </citation>
    <scope>NUCLEOTIDE SEQUENCE</scope>
    <source>
        <strain evidence="3">NRRL 25174</strain>
    </source>
</reference>
<feature type="region of interest" description="Disordered" evidence="1">
    <location>
        <begin position="219"/>
        <end position="243"/>
    </location>
</feature>
<evidence type="ECO:0000256" key="1">
    <source>
        <dbReference type="SAM" id="MobiDB-lite"/>
    </source>
</evidence>
<reference evidence="3" key="1">
    <citation type="journal article" date="2017" name="Mycologia">
        <title>Fusarium algeriense, sp. nov., a novel toxigenic crown rot pathogen of durum wheat from Algeria is nested in the Fusarium burgessii species complex.</title>
        <authorList>
            <person name="Laraba I."/>
            <person name="Keddad A."/>
            <person name="Boureghda H."/>
            <person name="Abdallah N."/>
            <person name="Vaughan M.M."/>
            <person name="Proctor R.H."/>
            <person name="Busman M."/>
            <person name="O'Donnell K."/>
        </authorList>
    </citation>
    <scope>NUCLEOTIDE SEQUENCE</scope>
    <source>
        <strain evidence="3">NRRL 25174</strain>
    </source>
</reference>
<feature type="compositionally biased region" description="Low complexity" evidence="1">
    <location>
        <begin position="153"/>
        <end position="168"/>
    </location>
</feature>
<dbReference type="Pfam" id="PF20263">
    <property type="entry name" value="LYRM2-like"/>
    <property type="match status" value="1"/>
</dbReference>
<dbReference type="CDD" id="cd20273">
    <property type="entry name" value="Complex1_LYR_unchar"/>
    <property type="match status" value="1"/>
</dbReference>
<feature type="region of interest" description="Disordered" evidence="1">
    <location>
        <begin position="121"/>
        <end position="185"/>
    </location>
</feature>
<organism evidence="3 4">
    <name type="scientific">Fusarium beomiforme</name>
    <dbReference type="NCBI Taxonomy" id="44412"/>
    <lineage>
        <taxon>Eukaryota</taxon>
        <taxon>Fungi</taxon>
        <taxon>Dikarya</taxon>
        <taxon>Ascomycota</taxon>
        <taxon>Pezizomycotina</taxon>
        <taxon>Sordariomycetes</taxon>
        <taxon>Hypocreomycetidae</taxon>
        <taxon>Hypocreales</taxon>
        <taxon>Nectriaceae</taxon>
        <taxon>Fusarium</taxon>
        <taxon>Fusarium burgessii species complex</taxon>
    </lineage>
</organism>
<dbReference type="EMBL" id="PVQB02000205">
    <property type="protein sequence ID" value="KAF4341148.1"/>
    <property type="molecule type" value="Genomic_DNA"/>
</dbReference>
<protein>
    <recommendedName>
        <fullName evidence="2">LYR motif-containing protein Cup1-like N-terminal domain-containing protein</fullName>
    </recommendedName>
</protein>
<gene>
    <name evidence="3" type="ORF">FBEOM_5018</name>
</gene>
<name>A0A9P5ALZ7_9HYPO</name>